<keyword evidence="2" id="KW-1185">Reference proteome</keyword>
<proteinExistence type="predicted"/>
<protein>
    <submittedName>
        <fullName evidence="1">ABC transporter ATP-binding protein</fullName>
    </submittedName>
</protein>
<sequence length="274" mass="30527">MPPVKPLVEVRNLGLQFVKRGAATTIFEDLSFDIREGEVLCMVGESGSGKSVAAKSIMRLLPQPPAEYTQGRILFGGQDLLTLNEKQLCEVRGKKIAMVFQDALSALNPVYTIGTQMVDLIRLHADKKTSRKAALNEAKALLKQVEIRNVDDVVKQYPFQLSGGMRQRVMIAMALSSRPQLLLADEPTTALDVTVQAQILRLILKLKRQYGMTVLFITHDLGVVHQVADRVIVMKQGVLVEEGTKSEIFTRPSHPYTKQLLGSMPRIYFEEVNP</sequence>
<name>A0ACC6PE44_9BACL</name>
<gene>
    <name evidence="1" type="ORF">WKI47_14855</name>
</gene>
<comment type="caution">
    <text evidence="1">The sequence shown here is derived from an EMBL/GenBank/DDBJ whole genome shotgun (WGS) entry which is preliminary data.</text>
</comment>
<accession>A0ACC6PE44</accession>
<evidence type="ECO:0000313" key="1">
    <source>
        <dbReference type="EMBL" id="MEJ8305183.1"/>
    </source>
</evidence>
<evidence type="ECO:0000313" key="2">
    <source>
        <dbReference type="Proteomes" id="UP001380953"/>
    </source>
</evidence>
<keyword evidence="1" id="KW-0547">Nucleotide-binding</keyword>
<keyword evidence="1" id="KW-0067">ATP-binding</keyword>
<dbReference type="Proteomes" id="UP001380953">
    <property type="component" value="Unassembled WGS sequence"/>
</dbReference>
<organism evidence="1 2">
    <name type="scientific">Saccharibacillus sacchari</name>
    <dbReference type="NCBI Taxonomy" id="456493"/>
    <lineage>
        <taxon>Bacteria</taxon>
        <taxon>Bacillati</taxon>
        <taxon>Bacillota</taxon>
        <taxon>Bacilli</taxon>
        <taxon>Bacillales</taxon>
        <taxon>Paenibacillaceae</taxon>
        <taxon>Saccharibacillus</taxon>
    </lineage>
</organism>
<dbReference type="EMBL" id="JBBKAR010000039">
    <property type="protein sequence ID" value="MEJ8305183.1"/>
    <property type="molecule type" value="Genomic_DNA"/>
</dbReference>
<reference evidence="1" key="1">
    <citation type="submission" date="2024-03" db="EMBL/GenBank/DDBJ databases">
        <title>Whole genome sequecning of epiphytes from Marcgravia umbellata leaves.</title>
        <authorList>
            <person name="Kumar G."/>
            <person name="Savka M.A."/>
        </authorList>
    </citation>
    <scope>NUCLEOTIDE SEQUENCE</scope>
    <source>
        <strain evidence="1">RIT_BL5</strain>
    </source>
</reference>